<dbReference type="Pfam" id="PF21112">
    <property type="entry name" value="CsgH"/>
    <property type="match status" value="1"/>
</dbReference>
<dbReference type="Proteomes" id="UP001595957">
    <property type="component" value="Unassembled WGS sequence"/>
</dbReference>
<keyword evidence="1" id="KW-0732">Signal</keyword>
<protein>
    <submittedName>
        <fullName evidence="3">Curli-like amyloid fiber formation chaperone CsgH</fullName>
    </submittedName>
</protein>
<comment type="caution">
    <text evidence="3">The sequence shown here is derived from an EMBL/GenBank/DDBJ whole genome shotgun (WGS) entry which is preliminary data.</text>
</comment>
<evidence type="ECO:0000256" key="1">
    <source>
        <dbReference type="SAM" id="SignalP"/>
    </source>
</evidence>
<evidence type="ECO:0000313" key="4">
    <source>
        <dbReference type="Proteomes" id="UP001595957"/>
    </source>
</evidence>
<dbReference type="InterPro" id="IPR053722">
    <property type="entry name" value="Curli_assembly_CsgC/AgfC"/>
</dbReference>
<dbReference type="NCBIfam" id="NF041112">
    <property type="entry name" value="chap_CsgH_alph"/>
    <property type="match status" value="1"/>
</dbReference>
<evidence type="ECO:0000313" key="3">
    <source>
        <dbReference type="EMBL" id="MFC4593944.1"/>
    </source>
</evidence>
<dbReference type="InterPro" id="IPR048632">
    <property type="entry name" value="CsgH-like"/>
</dbReference>
<feature type="signal peptide" evidence="1">
    <location>
        <begin position="1"/>
        <end position="20"/>
    </location>
</feature>
<accession>A0ABV9EYN1</accession>
<feature type="chain" id="PRO_5045377541" evidence="1">
    <location>
        <begin position="21"/>
        <end position="120"/>
    </location>
</feature>
<feature type="domain" description="CsgH-like" evidence="2">
    <location>
        <begin position="45"/>
        <end position="109"/>
    </location>
</feature>
<reference evidence="4" key="1">
    <citation type="journal article" date="2019" name="Int. J. Syst. Evol. Microbiol.">
        <title>The Global Catalogue of Microorganisms (GCM) 10K type strain sequencing project: providing services to taxonomists for standard genome sequencing and annotation.</title>
        <authorList>
            <consortium name="The Broad Institute Genomics Platform"/>
            <consortium name="The Broad Institute Genome Sequencing Center for Infectious Disease"/>
            <person name="Wu L."/>
            <person name="Ma J."/>
        </authorList>
    </citation>
    <scope>NUCLEOTIDE SEQUENCE [LARGE SCALE GENOMIC DNA]</scope>
    <source>
        <strain evidence="4">NBRC 103632</strain>
    </source>
</reference>
<dbReference type="Gene3D" id="2.60.40.2420">
    <property type="match status" value="1"/>
</dbReference>
<sequence length="120" mass="12817">MMRCALLLLAGCLAAVPAQAAEPELKARILVEDAPNATKQFVAYVTAQQPFEGRYELTGEKKGVAGNARVKQAGAVKAAPHQAVRLSHVAFGSIAADDHYSVRLKIFRGTELVGEDQISK</sequence>
<dbReference type="EMBL" id="JBHSFZ010000008">
    <property type="protein sequence ID" value="MFC4593944.1"/>
    <property type="molecule type" value="Genomic_DNA"/>
</dbReference>
<evidence type="ECO:0000259" key="2">
    <source>
        <dbReference type="Pfam" id="PF21112"/>
    </source>
</evidence>
<name>A0ABV9EYN1_9SPHN</name>
<organism evidence="3 4">
    <name type="scientific">Sphingobium tyrosinilyticum</name>
    <dbReference type="NCBI Taxonomy" id="2715436"/>
    <lineage>
        <taxon>Bacteria</taxon>
        <taxon>Pseudomonadati</taxon>
        <taxon>Pseudomonadota</taxon>
        <taxon>Alphaproteobacteria</taxon>
        <taxon>Sphingomonadales</taxon>
        <taxon>Sphingomonadaceae</taxon>
        <taxon>Sphingobium</taxon>
    </lineage>
</organism>
<dbReference type="RefSeq" id="WP_380803428.1">
    <property type="nucleotide sequence ID" value="NZ_JBHSFZ010000008.1"/>
</dbReference>
<dbReference type="InterPro" id="IPR047726">
    <property type="entry name" value="CsgH_dom"/>
</dbReference>
<keyword evidence="4" id="KW-1185">Reference proteome</keyword>
<proteinExistence type="predicted"/>
<gene>
    <name evidence="3" type="primary">csgH</name>
    <name evidence="3" type="ORF">ACFO3E_07025</name>
</gene>